<gene>
    <name evidence="2" type="ORF">GCM10010969_26170</name>
</gene>
<dbReference type="PANTHER" id="PTHR45569:SF1">
    <property type="entry name" value="SENSOR PROTEIN KDPD"/>
    <property type="match status" value="1"/>
</dbReference>
<dbReference type="InterPro" id="IPR014729">
    <property type="entry name" value="Rossmann-like_a/b/a_fold"/>
</dbReference>
<comment type="caution">
    <text evidence="2">The sequence shown here is derived from an EMBL/GenBank/DDBJ whole genome shotgun (WGS) entry which is preliminary data.</text>
</comment>
<evidence type="ECO:0000313" key="3">
    <source>
        <dbReference type="Proteomes" id="UP000606653"/>
    </source>
</evidence>
<dbReference type="InterPro" id="IPR052023">
    <property type="entry name" value="Histidine_kinase_KdpD"/>
</dbReference>
<evidence type="ECO:0000313" key="2">
    <source>
        <dbReference type="EMBL" id="GGO02633.1"/>
    </source>
</evidence>
<dbReference type="PANTHER" id="PTHR45569">
    <property type="entry name" value="SENSOR PROTEIN KDPD"/>
    <property type="match status" value="1"/>
</dbReference>
<reference evidence="3" key="1">
    <citation type="journal article" date="2019" name="Int. J. Syst. Evol. Microbiol.">
        <title>The Global Catalogue of Microorganisms (GCM) 10K type strain sequencing project: providing services to taxonomists for standard genome sequencing and annotation.</title>
        <authorList>
            <consortium name="The Broad Institute Genomics Platform"/>
            <consortium name="The Broad Institute Genome Sequencing Center for Infectious Disease"/>
            <person name="Wu L."/>
            <person name="Ma J."/>
        </authorList>
    </citation>
    <scope>NUCLEOTIDE SEQUENCE [LARGE SCALE GENOMIC DNA]</scope>
    <source>
        <strain evidence="3">CGMCC 1.6964</strain>
    </source>
</reference>
<evidence type="ECO:0000259" key="1">
    <source>
        <dbReference type="Pfam" id="PF00582"/>
    </source>
</evidence>
<sequence length="219" mass="24851">MVMERHEESILVCVHYGPHGQRLIQRGSRLAELLGAPLRVLTVAPARREEYNLEKERYVAGWRKQTEQAGGEFLVRKCGGGKRAADVIAETARELDVTQIVIGRASQSIWHEITHGDFVDDLLERIGAIDLHIVAVQRYPEMLEESHEKGFAAYLVEKKGRCVLSSEEEYEAALIKGKRALEGIFFRELDTDFDSGLFKVVKEGQAEYLKIVQGEWVEK</sequence>
<protein>
    <recommendedName>
        <fullName evidence="1">UspA domain-containing protein</fullName>
    </recommendedName>
</protein>
<name>A0ABQ2L4Z7_9BACL</name>
<keyword evidence="3" id="KW-1185">Reference proteome</keyword>
<dbReference type="Pfam" id="PF00582">
    <property type="entry name" value="Usp"/>
    <property type="match status" value="1"/>
</dbReference>
<feature type="domain" description="UspA" evidence="1">
    <location>
        <begin position="9"/>
        <end position="108"/>
    </location>
</feature>
<organism evidence="2 3">
    <name type="scientific">Saccharibacillus kuerlensis</name>
    <dbReference type="NCBI Taxonomy" id="459527"/>
    <lineage>
        <taxon>Bacteria</taxon>
        <taxon>Bacillati</taxon>
        <taxon>Bacillota</taxon>
        <taxon>Bacilli</taxon>
        <taxon>Bacillales</taxon>
        <taxon>Paenibacillaceae</taxon>
        <taxon>Saccharibacillus</taxon>
    </lineage>
</organism>
<accession>A0ABQ2L4Z7</accession>
<dbReference type="SUPFAM" id="SSF52402">
    <property type="entry name" value="Adenine nucleotide alpha hydrolases-like"/>
    <property type="match status" value="1"/>
</dbReference>
<dbReference type="InterPro" id="IPR006016">
    <property type="entry name" value="UspA"/>
</dbReference>
<dbReference type="EMBL" id="BMLN01000007">
    <property type="protein sequence ID" value="GGO02633.1"/>
    <property type="molecule type" value="Genomic_DNA"/>
</dbReference>
<dbReference type="Gene3D" id="3.40.50.620">
    <property type="entry name" value="HUPs"/>
    <property type="match status" value="1"/>
</dbReference>
<proteinExistence type="predicted"/>
<dbReference type="Proteomes" id="UP000606653">
    <property type="component" value="Unassembled WGS sequence"/>
</dbReference>